<protein>
    <submittedName>
        <fullName evidence="1">Uncharacterized protein</fullName>
    </submittedName>
</protein>
<sequence length="41" mass="4717">MLMNKKPITCWHMPHSFGFIDMVAFSEMTDSGYSHAELNDP</sequence>
<accession>A0Y889</accession>
<dbReference type="EMBL" id="AAVT01000001">
    <property type="protein sequence ID" value="EAW32343.1"/>
    <property type="molecule type" value="Genomic_DNA"/>
</dbReference>
<proteinExistence type="predicted"/>
<name>A0Y889_9GAMM</name>
<evidence type="ECO:0000313" key="1">
    <source>
        <dbReference type="EMBL" id="EAW32343.1"/>
    </source>
</evidence>
<gene>
    <name evidence="1" type="ORF">GP2143_13846</name>
</gene>
<organism evidence="1 2">
    <name type="scientific">marine gamma proteobacterium HTCC2143</name>
    <dbReference type="NCBI Taxonomy" id="247633"/>
    <lineage>
        <taxon>Bacteria</taxon>
        <taxon>Pseudomonadati</taxon>
        <taxon>Pseudomonadota</taxon>
        <taxon>Gammaproteobacteria</taxon>
        <taxon>Cellvibrionales</taxon>
        <taxon>Spongiibacteraceae</taxon>
        <taxon>BD1-7 clade</taxon>
    </lineage>
</organism>
<reference evidence="1 2" key="1">
    <citation type="journal article" date="2010" name="J. Bacteriol.">
        <title>Genome sequence of the oligotrophic marine Gammaproteobacterium HTCC2143, isolated from the Oregon Coast.</title>
        <authorList>
            <person name="Oh H.M."/>
            <person name="Kang I."/>
            <person name="Ferriera S."/>
            <person name="Giovannoni S.J."/>
            <person name="Cho J.C."/>
        </authorList>
    </citation>
    <scope>NUCLEOTIDE SEQUENCE [LARGE SCALE GENOMIC DNA]</scope>
    <source>
        <strain evidence="1 2">HTCC2143</strain>
    </source>
</reference>
<comment type="caution">
    <text evidence="1">The sequence shown here is derived from an EMBL/GenBank/DDBJ whole genome shotgun (WGS) entry which is preliminary data.</text>
</comment>
<keyword evidence="2" id="KW-1185">Reference proteome</keyword>
<dbReference type="STRING" id="247633.GP2143_13846"/>
<dbReference type="Proteomes" id="UP000004931">
    <property type="component" value="Unassembled WGS sequence"/>
</dbReference>
<evidence type="ECO:0000313" key="2">
    <source>
        <dbReference type="Proteomes" id="UP000004931"/>
    </source>
</evidence>
<dbReference type="AlphaFoldDB" id="A0Y889"/>